<dbReference type="EMBL" id="NIZW01000011">
    <property type="protein sequence ID" value="PHQ34453.1"/>
    <property type="molecule type" value="Genomic_DNA"/>
</dbReference>
<evidence type="ECO:0000313" key="3">
    <source>
        <dbReference type="Proteomes" id="UP000225740"/>
    </source>
</evidence>
<protein>
    <submittedName>
        <fullName evidence="2">Uncharacterized protein</fullName>
    </submittedName>
</protein>
<evidence type="ECO:0000256" key="1">
    <source>
        <dbReference type="SAM" id="MobiDB-lite"/>
    </source>
</evidence>
<comment type="caution">
    <text evidence="2">The sequence shown here is derived from an EMBL/GenBank/DDBJ whole genome shotgun (WGS) entry which is preliminary data.</text>
</comment>
<gene>
    <name evidence="2" type="ORF">CEE69_15750</name>
</gene>
<dbReference type="AlphaFoldDB" id="A0A2G1W5Y3"/>
<organism evidence="2 3">
    <name type="scientific">Rhodopirellula bahusiensis</name>
    <dbReference type="NCBI Taxonomy" id="2014065"/>
    <lineage>
        <taxon>Bacteria</taxon>
        <taxon>Pseudomonadati</taxon>
        <taxon>Planctomycetota</taxon>
        <taxon>Planctomycetia</taxon>
        <taxon>Pirellulales</taxon>
        <taxon>Pirellulaceae</taxon>
        <taxon>Rhodopirellula</taxon>
    </lineage>
</organism>
<name>A0A2G1W5Y3_9BACT</name>
<reference evidence="2 3" key="1">
    <citation type="submission" date="2017-06" db="EMBL/GenBank/DDBJ databases">
        <title>Description of Rhodopirellula bahusiensis sp. nov.</title>
        <authorList>
            <person name="Kizina J."/>
            <person name="Harder J."/>
        </authorList>
    </citation>
    <scope>NUCLEOTIDE SEQUENCE [LARGE SCALE GENOMIC DNA]</scope>
    <source>
        <strain evidence="2 3">SWK21</strain>
    </source>
</reference>
<feature type="compositionally biased region" description="Polar residues" evidence="1">
    <location>
        <begin position="55"/>
        <end position="65"/>
    </location>
</feature>
<keyword evidence="3" id="KW-1185">Reference proteome</keyword>
<sequence>MAIRVATTSGLEVDRMIERDSPRASLVYPYFEPKFEASVASSPNDLAKGNAPATERSSNTPSTRSVTVRVHNADGGGGVPGVGVGWASNVDRIPISPGMQATDDDGIATLNVPQRSVEIFVGGRRYGFLTQCARMTSDTREYKPLLERSAWVRPVSAGDQDLELTFELQPVAPLKVVVQTEDGTPKAAELQITRRGWGEHYSMPTIQTDDQGQANVPVRQVMFDIEITATTEDGMQGSIAVNLSKDFDDSEVAIVTVK</sequence>
<proteinExistence type="predicted"/>
<accession>A0A2G1W5Y3</accession>
<evidence type="ECO:0000313" key="2">
    <source>
        <dbReference type="EMBL" id="PHQ34453.1"/>
    </source>
</evidence>
<feature type="region of interest" description="Disordered" evidence="1">
    <location>
        <begin position="39"/>
        <end position="65"/>
    </location>
</feature>
<dbReference type="Proteomes" id="UP000225740">
    <property type="component" value="Unassembled WGS sequence"/>
</dbReference>